<feature type="domain" description="C2H2-type" evidence="11">
    <location>
        <begin position="376"/>
        <end position="404"/>
    </location>
</feature>
<keyword evidence="2" id="KW-0479">Metal-binding</keyword>
<dbReference type="SUPFAM" id="SSF57667">
    <property type="entry name" value="beta-beta-alpha zinc fingers"/>
    <property type="match status" value="8"/>
</dbReference>
<dbReference type="PANTHER" id="PTHR23226">
    <property type="entry name" value="ZINC FINGER AND SCAN DOMAIN-CONTAINING"/>
    <property type="match status" value="1"/>
</dbReference>
<dbReference type="FunFam" id="3.30.160.60:FF:000446">
    <property type="entry name" value="Zinc finger protein"/>
    <property type="match status" value="2"/>
</dbReference>
<dbReference type="SMART" id="SM00355">
    <property type="entry name" value="ZnF_C2H2"/>
    <property type="match status" value="17"/>
</dbReference>
<dbReference type="InterPro" id="IPR013087">
    <property type="entry name" value="Znf_C2H2_type"/>
</dbReference>
<evidence type="ECO:0000256" key="4">
    <source>
        <dbReference type="ARBA" id="ARBA00022771"/>
    </source>
</evidence>
<dbReference type="PANTHER" id="PTHR23226:SF416">
    <property type="entry name" value="FI01424P"/>
    <property type="match status" value="1"/>
</dbReference>
<dbReference type="AlphaFoldDB" id="A0A182NV41"/>
<feature type="domain" description="C2H2-type" evidence="11">
    <location>
        <begin position="552"/>
        <end position="574"/>
    </location>
</feature>
<dbReference type="Pfam" id="PF00096">
    <property type="entry name" value="zf-C2H2"/>
    <property type="match status" value="7"/>
</dbReference>
<accession>A0A182NV41</accession>
<dbReference type="PROSITE" id="PS50157">
    <property type="entry name" value="ZINC_FINGER_C2H2_2"/>
    <property type="match status" value="16"/>
</dbReference>
<feature type="domain" description="C2H2-type" evidence="11">
    <location>
        <begin position="8"/>
        <end position="35"/>
    </location>
</feature>
<dbReference type="Pfam" id="PF13894">
    <property type="entry name" value="zf-C2H2_4"/>
    <property type="match status" value="1"/>
</dbReference>
<feature type="domain" description="C2H2-type" evidence="11">
    <location>
        <begin position="145"/>
        <end position="172"/>
    </location>
</feature>
<keyword evidence="4 10" id="KW-0863">Zinc-finger</keyword>
<dbReference type="InterPro" id="IPR036236">
    <property type="entry name" value="Znf_C2H2_sf"/>
</dbReference>
<dbReference type="GO" id="GO:0005634">
    <property type="term" value="C:nucleus"/>
    <property type="evidence" value="ECO:0007669"/>
    <property type="project" value="UniProtKB-SubCell"/>
</dbReference>
<feature type="domain" description="C2H2-type" evidence="11">
    <location>
        <begin position="516"/>
        <end position="544"/>
    </location>
</feature>
<feature type="domain" description="C2H2-type" evidence="11">
    <location>
        <begin position="488"/>
        <end position="515"/>
    </location>
</feature>
<dbReference type="STRING" id="7168.A0A182NV41"/>
<proteinExistence type="predicted"/>
<comment type="subcellular location">
    <subcellularLocation>
        <location evidence="1">Nucleus</location>
    </subcellularLocation>
</comment>
<name>A0A182NV41_9DIPT</name>
<keyword evidence="9" id="KW-0539">Nucleus</keyword>
<keyword evidence="5" id="KW-0862">Zinc</keyword>
<evidence type="ECO:0000256" key="7">
    <source>
        <dbReference type="ARBA" id="ARBA00023125"/>
    </source>
</evidence>
<evidence type="ECO:0000256" key="2">
    <source>
        <dbReference type="ARBA" id="ARBA00022723"/>
    </source>
</evidence>
<feature type="domain" description="C2H2-type" evidence="11">
    <location>
        <begin position="174"/>
        <end position="193"/>
    </location>
</feature>
<evidence type="ECO:0000256" key="1">
    <source>
        <dbReference type="ARBA" id="ARBA00004123"/>
    </source>
</evidence>
<sequence length="635" mass="73790">IEQNKRIISCEFCGKTFKFQATLYQHEKVHYGIKQHECEVCHRRFLHKSTLKCHLRLHTGEKPYQCPHCTKTFRGQTALNCHIFHHTKQGVKCPQCSKVFATSSIVKQHLRQVHTNDRPNVCNLCGATYKYLKSLKVHLTNHQKRVCPECGVGFSTMHEMRKHQKTHIKEVLPFQCGHCERTFNQRSKLTTHENLRGRSFQCDICCHSFNKQVYLTNHQRRCHWKEMGLERLRVAEPRNGWKRKGIPKPKRILKQPASAEENLSANSGFVDNNGKQVHNDAVTCETDLNAHSTVAATIVAENENSNAGGYSEYFIKSDEDVTDVILLPEISSKEVAFTVEESTQRSALICEQCGNRYTSATTLAVHRTRQHRSKRFQCDQCHRSFGFRCFLQRHIRTDHQNMRIACTLCDKQFKYPQDLKIHMRHHEDPKPFKCDQCTSEFRFPGALRSHRILHQSAPPFKCDICGKQFRFQNSLHVHKRLHLGIKEFKCSVCEREFSTKAPLLRHMKVHEDGRKQECTACGEVFYKKVDLVIHQSREHPGHGSKGKLQPIYTCEHCGKEFIKKSNLKVHTYIHEEVYRFQCKFCSQSFKQHAGLRNHMIKFHQQEKGTVANEPPGEQVELAKNSLVQKDDLTSV</sequence>
<keyword evidence="6" id="KW-0805">Transcription regulation</keyword>
<dbReference type="EnsemblMetazoa" id="ADIR011542-RA">
    <property type="protein sequence ID" value="ADIR011542-PA"/>
    <property type="gene ID" value="ADIR011542"/>
</dbReference>
<dbReference type="Gene3D" id="3.30.160.60">
    <property type="entry name" value="Classic Zinc Finger"/>
    <property type="match status" value="11"/>
</dbReference>
<feature type="domain" description="C2H2-type" evidence="11">
    <location>
        <begin position="91"/>
        <end position="119"/>
    </location>
</feature>
<feature type="domain" description="C2H2-type" evidence="11">
    <location>
        <begin position="404"/>
        <end position="431"/>
    </location>
</feature>
<evidence type="ECO:0000256" key="9">
    <source>
        <dbReference type="ARBA" id="ARBA00023242"/>
    </source>
</evidence>
<dbReference type="FunFam" id="3.30.160.60:FF:000646">
    <property type="entry name" value="Myeloid zinc finger 1"/>
    <property type="match status" value="1"/>
</dbReference>
<dbReference type="VEuPathDB" id="VectorBase:ADIR011542"/>
<dbReference type="GO" id="GO:0008270">
    <property type="term" value="F:zinc ion binding"/>
    <property type="evidence" value="ECO:0007669"/>
    <property type="project" value="UniProtKB-KW"/>
</dbReference>
<feature type="domain" description="C2H2-type" evidence="11">
    <location>
        <begin position="36"/>
        <end position="63"/>
    </location>
</feature>
<feature type="domain" description="C2H2-type" evidence="11">
    <location>
        <begin position="432"/>
        <end position="459"/>
    </location>
</feature>
<protein>
    <recommendedName>
        <fullName evidence="11">C2H2-type domain-containing protein</fullName>
    </recommendedName>
</protein>
<dbReference type="GO" id="GO:0000981">
    <property type="term" value="F:DNA-binding transcription factor activity, RNA polymerase II-specific"/>
    <property type="evidence" value="ECO:0007669"/>
    <property type="project" value="TreeGrafter"/>
</dbReference>
<evidence type="ECO:0000256" key="10">
    <source>
        <dbReference type="PROSITE-ProRule" id="PRU00042"/>
    </source>
</evidence>
<dbReference type="Proteomes" id="UP000075884">
    <property type="component" value="Unassembled WGS sequence"/>
</dbReference>
<reference evidence="12" key="2">
    <citation type="submission" date="2020-05" db="UniProtKB">
        <authorList>
            <consortium name="EnsemblMetazoa"/>
        </authorList>
    </citation>
    <scope>IDENTIFICATION</scope>
    <source>
        <strain evidence="12">WRAIR2</strain>
    </source>
</reference>
<dbReference type="GO" id="GO:0000978">
    <property type="term" value="F:RNA polymerase II cis-regulatory region sequence-specific DNA binding"/>
    <property type="evidence" value="ECO:0007669"/>
    <property type="project" value="TreeGrafter"/>
</dbReference>
<evidence type="ECO:0000256" key="3">
    <source>
        <dbReference type="ARBA" id="ARBA00022737"/>
    </source>
</evidence>
<feature type="domain" description="C2H2-type" evidence="11">
    <location>
        <begin position="460"/>
        <end position="487"/>
    </location>
</feature>
<evidence type="ECO:0000259" key="11">
    <source>
        <dbReference type="PROSITE" id="PS50157"/>
    </source>
</evidence>
<feature type="domain" description="C2H2-type" evidence="11">
    <location>
        <begin position="200"/>
        <end position="228"/>
    </location>
</feature>
<dbReference type="Pfam" id="PF13912">
    <property type="entry name" value="zf-C2H2_6"/>
    <property type="match status" value="1"/>
</dbReference>
<reference evidence="13" key="1">
    <citation type="submission" date="2013-03" db="EMBL/GenBank/DDBJ databases">
        <title>The Genome Sequence of Anopheles dirus WRAIR2.</title>
        <authorList>
            <consortium name="The Broad Institute Genomics Platform"/>
            <person name="Neafsey D.E."/>
            <person name="Walton C."/>
            <person name="Walker B."/>
            <person name="Young S.K."/>
            <person name="Zeng Q."/>
            <person name="Gargeya S."/>
            <person name="Fitzgerald M."/>
            <person name="Haas B."/>
            <person name="Abouelleil A."/>
            <person name="Allen A.W."/>
            <person name="Alvarado L."/>
            <person name="Arachchi H.M."/>
            <person name="Berlin A.M."/>
            <person name="Chapman S.B."/>
            <person name="Gainer-Dewar J."/>
            <person name="Goldberg J."/>
            <person name="Griggs A."/>
            <person name="Gujja S."/>
            <person name="Hansen M."/>
            <person name="Howarth C."/>
            <person name="Imamovic A."/>
            <person name="Ireland A."/>
            <person name="Larimer J."/>
            <person name="McCowan C."/>
            <person name="Murphy C."/>
            <person name="Pearson M."/>
            <person name="Poon T.W."/>
            <person name="Priest M."/>
            <person name="Roberts A."/>
            <person name="Saif S."/>
            <person name="Shea T."/>
            <person name="Sisk P."/>
            <person name="Sykes S."/>
            <person name="Wortman J."/>
            <person name="Nusbaum C."/>
            <person name="Birren B."/>
        </authorList>
    </citation>
    <scope>NUCLEOTIDE SEQUENCE [LARGE SCALE GENOMIC DNA]</scope>
    <source>
        <strain evidence="13">WRAIR2</strain>
    </source>
</reference>
<feature type="domain" description="C2H2-type" evidence="11">
    <location>
        <begin position="580"/>
        <end position="608"/>
    </location>
</feature>
<feature type="domain" description="C2H2-type" evidence="11">
    <location>
        <begin position="348"/>
        <end position="376"/>
    </location>
</feature>
<evidence type="ECO:0000313" key="12">
    <source>
        <dbReference type="EnsemblMetazoa" id="ADIR011542-PA"/>
    </source>
</evidence>
<evidence type="ECO:0000256" key="6">
    <source>
        <dbReference type="ARBA" id="ARBA00023015"/>
    </source>
</evidence>
<keyword evidence="13" id="KW-1185">Reference proteome</keyword>
<keyword evidence="7" id="KW-0238">DNA-binding</keyword>
<dbReference type="PROSITE" id="PS00028">
    <property type="entry name" value="ZINC_FINGER_C2H2_1"/>
    <property type="match status" value="14"/>
</dbReference>
<organism evidence="12 13">
    <name type="scientific">Anopheles dirus</name>
    <dbReference type="NCBI Taxonomy" id="7168"/>
    <lineage>
        <taxon>Eukaryota</taxon>
        <taxon>Metazoa</taxon>
        <taxon>Ecdysozoa</taxon>
        <taxon>Arthropoda</taxon>
        <taxon>Hexapoda</taxon>
        <taxon>Insecta</taxon>
        <taxon>Pterygota</taxon>
        <taxon>Neoptera</taxon>
        <taxon>Endopterygota</taxon>
        <taxon>Diptera</taxon>
        <taxon>Nematocera</taxon>
        <taxon>Culicoidea</taxon>
        <taxon>Culicidae</taxon>
        <taxon>Anophelinae</taxon>
        <taxon>Anopheles</taxon>
    </lineage>
</organism>
<evidence type="ECO:0000313" key="13">
    <source>
        <dbReference type="Proteomes" id="UP000075884"/>
    </source>
</evidence>
<keyword evidence="8" id="KW-0804">Transcription</keyword>
<evidence type="ECO:0000256" key="5">
    <source>
        <dbReference type="ARBA" id="ARBA00022833"/>
    </source>
</evidence>
<keyword evidence="3" id="KW-0677">Repeat</keyword>
<feature type="domain" description="C2H2-type" evidence="11">
    <location>
        <begin position="64"/>
        <end position="91"/>
    </location>
</feature>
<evidence type="ECO:0000256" key="8">
    <source>
        <dbReference type="ARBA" id="ARBA00023163"/>
    </source>
</evidence>